<keyword evidence="6 8" id="KW-0472">Membrane</keyword>
<feature type="transmembrane region" description="Helical" evidence="8">
    <location>
        <begin position="60"/>
        <end position="79"/>
    </location>
</feature>
<feature type="transmembrane region" description="Helical" evidence="8">
    <location>
        <begin position="142"/>
        <end position="164"/>
    </location>
</feature>
<organism evidence="11 12">
    <name type="scientific">Sphaerosporella brunnea</name>
    <dbReference type="NCBI Taxonomy" id="1250544"/>
    <lineage>
        <taxon>Eukaryota</taxon>
        <taxon>Fungi</taxon>
        <taxon>Dikarya</taxon>
        <taxon>Ascomycota</taxon>
        <taxon>Pezizomycotina</taxon>
        <taxon>Pezizomycetes</taxon>
        <taxon>Pezizales</taxon>
        <taxon>Pyronemataceae</taxon>
        <taxon>Sphaerosporella</taxon>
    </lineage>
</organism>
<feature type="domain" description="Major facilitator superfamily (MFS) profile" evidence="10">
    <location>
        <begin position="10"/>
        <end position="478"/>
    </location>
</feature>
<dbReference type="InterPro" id="IPR003663">
    <property type="entry name" value="Sugar/inositol_transpt"/>
</dbReference>
<feature type="transmembrane region" description="Helical" evidence="8">
    <location>
        <begin position="117"/>
        <end position="135"/>
    </location>
</feature>
<dbReference type="InParanoid" id="A0A5J5EK10"/>
<feature type="transmembrane region" description="Helical" evidence="8">
    <location>
        <begin position="417"/>
        <end position="433"/>
    </location>
</feature>
<dbReference type="PANTHER" id="PTHR48022:SF8">
    <property type="entry name" value="MAJOR FACILITATOR SUPERFAMILY (MFS) PROFILE DOMAIN-CONTAINING PROTEIN-RELATED"/>
    <property type="match status" value="1"/>
</dbReference>
<feature type="transmembrane region" description="Helical" evidence="8">
    <location>
        <begin position="271"/>
        <end position="292"/>
    </location>
</feature>
<name>A0A5J5EK10_9PEZI</name>
<accession>A0A5J5EK10</accession>
<feature type="chain" id="PRO_5023915590" evidence="9">
    <location>
        <begin position="23"/>
        <end position="534"/>
    </location>
</feature>
<protein>
    <submittedName>
        <fullName evidence="11">Hexose transporter protein</fullName>
    </submittedName>
</protein>
<evidence type="ECO:0000256" key="6">
    <source>
        <dbReference type="ARBA" id="ARBA00023136"/>
    </source>
</evidence>
<dbReference type="PROSITE" id="PS00216">
    <property type="entry name" value="SUGAR_TRANSPORT_1"/>
    <property type="match status" value="1"/>
</dbReference>
<comment type="caution">
    <text evidence="11">The sequence shown here is derived from an EMBL/GenBank/DDBJ whole genome shotgun (WGS) entry which is preliminary data.</text>
</comment>
<evidence type="ECO:0000256" key="7">
    <source>
        <dbReference type="RuleBase" id="RU003346"/>
    </source>
</evidence>
<proteinExistence type="inferred from homology"/>
<dbReference type="GO" id="GO:0016020">
    <property type="term" value="C:membrane"/>
    <property type="evidence" value="ECO:0007669"/>
    <property type="project" value="UniProtKB-SubCell"/>
</dbReference>
<keyword evidence="4 8" id="KW-0812">Transmembrane</keyword>
<keyword evidence="3 7" id="KW-0813">Transport</keyword>
<feature type="transmembrane region" description="Helical" evidence="8">
    <location>
        <begin position="453"/>
        <end position="474"/>
    </location>
</feature>
<reference evidence="11 12" key="1">
    <citation type="submission" date="2019-09" db="EMBL/GenBank/DDBJ databases">
        <title>Draft genome of the ectomycorrhizal ascomycete Sphaerosporella brunnea.</title>
        <authorList>
            <consortium name="DOE Joint Genome Institute"/>
            <person name="Benucci G.M."/>
            <person name="Marozzi G."/>
            <person name="Antonielli L."/>
            <person name="Sanchez S."/>
            <person name="Marco P."/>
            <person name="Wang X."/>
            <person name="Falini L.B."/>
            <person name="Barry K."/>
            <person name="Haridas S."/>
            <person name="Lipzen A."/>
            <person name="Labutti K."/>
            <person name="Grigoriev I.V."/>
            <person name="Murat C."/>
            <person name="Martin F."/>
            <person name="Albertini E."/>
            <person name="Donnini D."/>
            <person name="Bonito G."/>
        </authorList>
    </citation>
    <scope>NUCLEOTIDE SEQUENCE [LARGE SCALE GENOMIC DNA]</scope>
    <source>
        <strain evidence="11 12">Sb_GMNB300</strain>
    </source>
</reference>
<evidence type="ECO:0000256" key="9">
    <source>
        <dbReference type="SAM" id="SignalP"/>
    </source>
</evidence>
<dbReference type="InterPro" id="IPR020846">
    <property type="entry name" value="MFS_dom"/>
</dbReference>
<comment type="similarity">
    <text evidence="2 7">Belongs to the major facilitator superfamily. Sugar transporter (TC 2.A.1.1) family.</text>
</comment>
<sequence>MSCSWVFAVSLTFCVFFFSLSGFDEGNVSGMINSVRFRQQYGLSDKSKSAAQVAALEGNISSMVQIASVGGALIAFLLTDRIGRVWALRQMCLVWILGVALQITSNGNLGQLYAGRFVAGLGIGQSTVIGPTYLVEIAPRSIRGLCTCIFAGNVYLGIVLSYFANWGASMHISNLSNRQWIVPITLQIIFGGLTLVMSFLALESPRWLLVQGRHDEAKNNMVKLRGLPATHPYVMTELQDIRDSIDRERESSMGTSFLAPLRELFFIGSNLYRLILGLMVQFLGQWSGANSITIYAPQYFALLGVKGQNEKLYATCILGVVKLVSSLSCAFFIVDRFGRKRSLYTGLILQFLSILYIAVFLAVDGGSTTSGHQTAGQKRASTAGIAAIYVNGLAWALGWNTVQYLVNSEMFPLRTRALATSIIMCFHFANQYGNSKAVPTMLLPVSQGGMTSSGTMFFFAAVLVIGLVYVWFFLPETAGRSLESMDALFNLPWYQIGRKGKMMRSETTADLLDAKRDIELIETVDVEKVEHGRS</sequence>
<evidence type="ECO:0000256" key="3">
    <source>
        <dbReference type="ARBA" id="ARBA00022448"/>
    </source>
</evidence>
<evidence type="ECO:0000259" key="10">
    <source>
        <dbReference type="PROSITE" id="PS50850"/>
    </source>
</evidence>
<dbReference type="InterPro" id="IPR005829">
    <property type="entry name" value="Sugar_transporter_CS"/>
</dbReference>
<feature type="signal peptide" evidence="9">
    <location>
        <begin position="1"/>
        <end position="22"/>
    </location>
</feature>
<dbReference type="PROSITE" id="PS00217">
    <property type="entry name" value="SUGAR_TRANSPORT_2"/>
    <property type="match status" value="1"/>
</dbReference>
<evidence type="ECO:0000256" key="2">
    <source>
        <dbReference type="ARBA" id="ARBA00010992"/>
    </source>
</evidence>
<dbReference type="InterPro" id="IPR050360">
    <property type="entry name" value="MFS_Sugar_Transporters"/>
</dbReference>
<dbReference type="InterPro" id="IPR036259">
    <property type="entry name" value="MFS_trans_sf"/>
</dbReference>
<evidence type="ECO:0000256" key="4">
    <source>
        <dbReference type="ARBA" id="ARBA00022692"/>
    </source>
</evidence>
<dbReference type="Pfam" id="PF00083">
    <property type="entry name" value="Sugar_tr"/>
    <property type="match status" value="1"/>
</dbReference>
<dbReference type="GO" id="GO:0005351">
    <property type="term" value="F:carbohydrate:proton symporter activity"/>
    <property type="evidence" value="ECO:0007669"/>
    <property type="project" value="TreeGrafter"/>
</dbReference>
<dbReference type="OrthoDB" id="5296287at2759"/>
<feature type="transmembrane region" description="Helical" evidence="8">
    <location>
        <begin position="184"/>
        <end position="202"/>
    </location>
</feature>
<dbReference type="Proteomes" id="UP000326924">
    <property type="component" value="Unassembled WGS sequence"/>
</dbReference>
<dbReference type="FunFam" id="1.20.1250.20:FF:000313">
    <property type="entry name" value="MFS quinate transporter"/>
    <property type="match status" value="1"/>
</dbReference>
<evidence type="ECO:0000313" key="12">
    <source>
        <dbReference type="Proteomes" id="UP000326924"/>
    </source>
</evidence>
<feature type="transmembrane region" description="Helical" evidence="8">
    <location>
        <begin position="312"/>
        <end position="334"/>
    </location>
</feature>
<comment type="subcellular location">
    <subcellularLocation>
        <location evidence="1">Membrane</location>
        <topology evidence="1">Multi-pass membrane protein</topology>
    </subcellularLocation>
</comment>
<feature type="transmembrane region" description="Helical" evidence="8">
    <location>
        <begin position="343"/>
        <end position="363"/>
    </location>
</feature>
<feature type="transmembrane region" description="Helical" evidence="8">
    <location>
        <begin position="383"/>
        <end position="405"/>
    </location>
</feature>
<dbReference type="AlphaFoldDB" id="A0A5J5EK10"/>
<feature type="transmembrane region" description="Helical" evidence="8">
    <location>
        <begin position="86"/>
        <end position="105"/>
    </location>
</feature>
<evidence type="ECO:0000313" key="11">
    <source>
        <dbReference type="EMBL" id="KAA8895551.1"/>
    </source>
</evidence>
<dbReference type="SUPFAM" id="SSF103473">
    <property type="entry name" value="MFS general substrate transporter"/>
    <property type="match status" value="1"/>
</dbReference>
<dbReference type="EMBL" id="VXIS01000258">
    <property type="protein sequence ID" value="KAA8895551.1"/>
    <property type="molecule type" value="Genomic_DNA"/>
</dbReference>
<evidence type="ECO:0000256" key="5">
    <source>
        <dbReference type="ARBA" id="ARBA00022989"/>
    </source>
</evidence>
<keyword evidence="9" id="KW-0732">Signal</keyword>
<dbReference type="PRINTS" id="PR00171">
    <property type="entry name" value="SUGRTRNSPORT"/>
</dbReference>
<evidence type="ECO:0000256" key="1">
    <source>
        <dbReference type="ARBA" id="ARBA00004141"/>
    </source>
</evidence>
<gene>
    <name evidence="11" type="ORF">FN846DRAFT_969098</name>
</gene>
<dbReference type="Gene3D" id="1.20.1250.20">
    <property type="entry name" value="MFS general substrate transporter like domains"/>
    <property type="match status" value="1"/>
</dbReference>
<dbReference type="PANTHER" id="PTHR48022">
    <property type="entry name" value="PLASTIDIC GLUCOSE TRANSPORTER 4"/>
    <property type="match status" value="1"/>
</dbReference>
<evidence type="ECO:0000256" key="8">
    <source>
        <dbReference type="SAM" id="Phobius"/>
    </source>
</evidence>
<keyword evidence="12" id="KW-1185">Reference proteome</keyword>
<dbReference type="PROSITE" id="PS50850">
    <property type="entry name" value="MFS"/>
    <property type="match status" value="1"/>
</dbReference>
<keyword evidence="5 8" id="KW-1133">Transmembrane helix</keyword>
<dbReference type="NCBIfam" id="TIGR00879">
    <property type="entry name" value="SP"/>
    <property type="match status" value="1"/>
</dbReference>
<dbReference type="InterPro" id="IPR005828">
    <property type="entry name" value="MFS_sugar_transport-like"/>
</dbReference>